<accession>A0AAX4HQ34</accession>
<organism evidence="1 2">
    <name type="scientific">Peredibacter starrii</name>
    <dbReference type="NCBI Taxonomy" id="28202"/>
    <lineage>
        <taxon>Bacteria</taxon>
        <taxon>Pseudomonadati</taxon>
        <taxon>Bdellovibrionota</taxon>
        <taxon>Bacteriovoracia</taxon>
        <taxon>Bacteriovoracales</taxon>
        <taxon>Bacteriovoracaceae</taxon>
        <taxon>Peredibacter</taxon>
    </lineage>
</organism>
<name>A0AAX4HQ34_9BACT</name>
<proteinExistence type="predicted"/>
<evidence type="ECO:0000313" key="2">
    <source>
        <dbReference type="Proteomes" id="UP001324634"/>
    </source>
</evidence>
<dbReference type="KEGG" id="psti:SOO65_01040"/>
<gene>
    <name evidence="1" type="ORF">SOO65_01040</name>
</gene>
<dbReference type="EMBL" id="CP139487">
    <property type="protein sequence ID" value="WPU65327.1"/>
    <property type="molecule type" value="Genomic_DNA"/>
</dbReference>
<dbReference type="Proteomes" id="UP001324634">
    <property type="component" value="Chromosome"/>
</dbReference>
<reference evidence="1 2" key="1">
    <citation type="submission" date="2023-11" db="EMBL/GenBank/DDBJ databases">
        <title>Peredibacter starrii A3.12.</title>
        <authorList>
            <person name="Mitchell R.J."/>
        </authorList>
    </citation>
    <scope>NUCLEOTIDE SEQUENCE [LARGE SCALE GENOMIC DNA]</scope>
    <source>
        <strain evidence="1 2">A3.12</strain>
    </source>
</reference>
<protein>
    <submittedName>
        <fullName evidence="1">Uncharacterized protein</fullName>
    </submittedName>
</protein>
<evidence type="ECO:0000313" key="1">
    <source>
        <dbReference type="EMBL" id="WPU65327.1"/>
    </source>
</evidence>
<dbReference type="RefSeq" id="WP_321395579.1">
    <property type="nucleotide sequence ID" value="NZ_CP139487.1"/>
</dbReference>
<sequence>MTESDFLAFLVDETLKLQKSGEVELSSLELKLNDYGLSYLKGEFLPQSQVLRFKTSFGVLDIPINWSVFALESTSGHDVILSESNDPDLLLTVLKTAWVPDHERMLIIHADGFCYIVGLKTGEELHLHDLQNPQEWLKAA</sequence>
<dbReference type="AlphaFoldDB" id="A0AAX4HQ34"/>
<keyword evidence="2" id="KW-1185">Reference proteome</keyword>